<dbReference type="AlphaFoldDB" id="A0A370I6N4"/>
<accession>A0A370I6N4</accession>
<sequence length="220" mass="23706">MVDTAALRNLQQSLIRKPLAGAVLLAPLSTNLPAAFTAGETADLIDLKTTGFTSLGHVAKDGAPAFTPETETSEVESWGLLESARTDITKRNTKITWTGQETHKANLELYHNRDLSTVTYDKVTGETSFADPTEPSLMYHRALFVGIDGAGADTIYVIKVVPKLTIVEVAEQSWKQDEALSYQFTARAKLDDKLGYAIKTVFGGPGWKKIAAAAGFSASV</sequence>
<comment type="caution">
    <text evidence="1">The sequence shown here is derived from an EMBL/GenBank/DDBJ whole genome shotgun (WGS) entry which is preliminary data.</text>
</comment>
<dbReference type="InterPro" id="IPR058154">
    <property type="entry name" value="Bxb1_TTP-like"/>
</dbReference>
<proteinExistence type="predicted"/>
<organism evidence="1 2">
    <name type="scientific">Nocardia pseudobrasiliensis</name>
    <dbReference type="NCBI Taxonomy" id="45979"/>
    <lineage>
        <taxon>Bacteria</taxon>
        <taxon>Bacillati</taxon>
        <taxon>Actinomycetota</taxon>
        <taxon>Actinomycetes</taxon>
        <taxon>Mycobacteriales</taxon>
        <taxon>Nocardiaceae</taxon>
        <taxon>Nocardia</taxon>
    </lineage>
</organism>
<gene>
    <name evidence="1" type="ORF">DFR76_10576</name>
</gene>
<protein>
    <recommendedName>
        <fullName evidence="3">Major tail protein</fullName>
    </recommendedName>
</protein>
<name>A0A370I6N4_9NOCA</name>
<dbReference type="Proteomes" id="UP000254869">
    <property type="component" value="Unassembled WGS sequence"/>
</dbReference>
<dbReference type="EMBL" id="QQBC01000005">
    <property type="protein sequence ID" value="RDI65761.1"/>
    <property type="molecule type" value="Genomic_DNA"/>
</dbReference>
<dbReference type="STRING" id="1210086.GCA_001613105_04125"/>
<dbReference type="Pfam" id="PF25681">
    <property type="entry name" value="Phage_TTP_17"/>
    <property type="match status" value="1"/>
</dbReference>
<evidence type="ECO:0008006" key="3">
    <source>
        <dbReference type="Google" id="ProtNLM"/>
    </source>
</evidence>
<evidence type="ECO:0000313" key="1">
    <source>
        <dbReference type="EMBL" id="RDI65761.1"/>
    </source>
</evidence>
<evidence type="ECO:0000313" key="2">
    <source>
        <dbReference type="Proteomes" id="UP000254869"/>
    </source>
</evidence>
<dbReference type="RefSeq" id="WP_067999992.1">
    <property type="nucleotide sequence ID" value="NZ_QQBC01000005.1"/>
</dbReference>
<keyword evidence="2" id="KW-1185">Reference proteome</keyword>
<reference evidence="1 2" key="1">
    <citation type="submission" date="2018-07" db="EMBL/GenBank/DDBJ databases">
        <title>Genomic Encyclopedia of Type Strains, Phase IV (KMG-IV): sequencing the most valuable type-strain genomes for metagenomic binning, comparative biology and taxonomic classification.</title>
        <authorList>
            <person name="Goeker M."/>
        </authorList>
    </citation>
    <scope>NUCLEOTIDE SEQUENCE [LARGE SCALE GENOMIC DNA]</scope>
    <source>
        <strain evidence="1 2">DSM 44290</strain>
    </source>
</reference>